<evidence type="ECO:0000256" key="1">
    <source>
        <dbReference type="ARBA" id="ARBA00006484"/>
    </source>
</evidence>
<evidence type="ECO:0000313" key="4">
    <source>
        <dbReference type="Proteomes" id="UP000057737"/>
    </source>
</evidence>
<sequence length="252" mass="27326">MQGAIYPSLKDRTVLVTGGGSGIGEAIVRQFVGQGARVGFIDIDVTASKQLLASLPAHASVQFEHADLRDIAALRQAIANIREAFGPITILVNNAARDDRHAIEDVTPEYWDERIAVNLKHQFFSAQAIAPDMIKAGGGAIVNIGSVSWVIGQGNMPCYTTAKSAVQGLTRALARDLGPSNVRVNSILPGWIMTQRQQDRWLTPEGEAELMQRQCLKRKLMPDDIARVVLFFAADDSGACTNQNYIVDGGWV</sequence>
<dbReference type="EMBL" id="LNCU01000113">
    <property type="protein sequence ID" value="KWV47661.1"/>
    <property type="molecule type" value="Genomic_DNA"/>
</dbReference>
<dbReference type="InterPro" id="IPR020904">
    <property type="entry name" value="Sc_DH/Rdtase_CS"/>
</dbReference>
<dbReference type="GO" id="GO:0016491">
    <property type="term" value="F:oxidoreductase activity"/>
    <property type="evidence" value="ECO:0007669"/>
    <property type="project" value="UniProtKB-KW"/>
</dbReference>
<dbReference type="Proteomes" id="UP000057737">
    <property type="component" value="Unassembled WGS sequence"/>
</dbReference>
<dbReference type="OrthoDB" id="9789398at2"/>
<dbReference type="PROSITE" id="PS00061">
    <property type="entry name" value="ADH_SHORT"/>
    <property type="match status" value="1"/>
</dbReference>
<reference evidence="3 4" key="1">
    <citation type="submission" date="2015-11" db="EMBL/GenBank/DDBJ databases">
        <title>Draft Genome Sequence of the Strain BR 10303 (Bradyrhizobium sp.) isolated from nodules of Centrolobium paraense.</title>
        <authorList>
            <person name="Zelli J.E."/>
            <person name="Simoes-Araujo J.L."/>
            <person name="Barauna A.C."/>
            <person name="Silva K."/>
        </authorList>
    </citation>
    <scope>NUCLEOTIDE SEQUENCE [LARGE SCALE GENOMIC DNA]</scope>
    <source>
        <strain evidence="3 4">BR 10303</strain>
    </source>
</reference>
<dbReference type="CDD" id="cd05233">
    <property type="entry name" value="SDR_c"/>
    <property type="match status" value="1"/>
</dbReference>
<dbReference type="AlphaFoldDB" id="A0A125Q6E5"/>
<keyword evidence="2" id="KW-0560">Oxidoreductase</keyword>
<accession>A0A125Q6E5</accession>
<evidence type="ECO:0000313" key="3">
    <source>
        <dbReference type="EMBL" id="KWV47661.1"/>
    </source>
</evidence>
<dbReference type="PANTHER" id="PTHR43639">
    <property type="entry name" value="OXIDOREDUCTASE, SHORT-CHAIN DEHYDROGENASE/REDUCTASE FAMILY (AFU_ORTHOLOGUE AFUA_5G02870)"/>
    <property type="match status" value="1"/>
</dbReference>
<gene>
    <name evidence="3" type="ORF">AS156_19710</name>
</gene>
<dbReference type="InterPro" id="IPR036291">
    <property type="entry name" value="NAD(P)-bd_dom_sf"/>
</dbReference>
<keyword evidence="4" id="KW-1185">Reference proteome</keyword>
<dbReference type="FunFam" id="3.40.50.720:FF:000084">
    <property type="entry name" value="Short-chain dehydrogenase reductase"/>
    <property type="match status" value="1"/>
</dbReference>
<dbReference type="PANTHER" id="PTHR43639:SF1">
    <property type="entry name" value="SHORT-CHAIN DEHYDROGENASE_REDUCTASE FAMILY PROTEIN"/>
    <property type="match status" value="1"/>
</dbReference>
<dbReference type="PRINTS" id="PR00080">
    <property type="entry name" value="SDRFAMILY"/>
</dbReference>
<name>A0A125Q6E5_9BRAD</name>
<dbReference type="InterPro" id="IPR002347">
    <property type="entry name" value="SDR_fam"/>
</dbReference>
<dbReference type="PRINTS" id="PR00081">
    <property type="entry name" value="GDHRDH"/>
</dbReference>
<dbReference type="Pfam" id="PF13561">
    <property type="entry name" value="adh_short_C2"/>
    <property type="match status" value="1"/>
</dbReference>
<protein>
    <submittedName>
        <fullName evidence="3">3-oxoacyl-ACP reductase</fullName>
    </submittedName>
</protein>
<proteinExistence type="inferred from homology"/>
<dbReference type="RefSeq" id="WP_066513722.1">
    <property type="nucleotide sequence ID" value="NZ_LNCU01000113.1"/>
</dbReference>
<comment type="similarity">
    <text evidence="1">Belongs to the short-chain dehydrogenases/reductases (SDR) family.</text>
</comment>
<dbReference type="Gene3D" id="3.40.50.720">
    <property type="entry name" value="NAD(P)-binding Rossmann-like Domain"/>
    <property type="match status" value="1"/>
</dbReference>
<organism evidence="3 4">
    <name type="scientific">Bradyrhizobium macuxiense</name>
    <dbReference type="NCBI Taxonomy" id="1755647"/>
    <lineage>
        <taxon>Bacteria</taxon>
        <taxon>Pseudomonadati</taxon>
        <taxon>Pseudomonadota</taxon>
        <taxon>Alphaproteobacteria</taxon>
        <taxon>Hyphomicrobiales</taxon>
        <taxon>Nitrobacteraceae</taxon>
        <taxon>Bradyrhizobium</taxon>
    </lineage>
</organism>
<comment type="caution">
    <text evidence="3">The sequence shown here is derived from an EMBL/GenBank/DDBJ whole genome shotgun (WGS) entry which is preliminary data.</text>
</comment>
<evidence type="ECO:0000256" key="2">
    <source>
        <dbReference type="ARBA" id="ARBA00023002"/>
    </source>
</evidence>
<dbReference type="SUPFAM" id="SSF51735">
    <property type="entry name" value="NAD(P)-binding Rossmann-fold domains"/>
    <property type="match status" value="1"/>
</dbReference>